<accession>A0ABC8QW50</accession>
<evidence type="ECO:0000256" key="1">
    <source>
        <dbReference type="SAM" id="MobiDB-lite"/>
    </source>
</evidence>
<dbReference type="EMBL" id="CAUOFW020000791">
    <property type="protein sequence ID" value="CAK9136971.1"/>
    <property type="molecule type" value="Genomic_DNA"/>
</dbReference>
<name>A0ABC8QW50_9AQUA</name>
<protein>
    <submittedName>
        <fullName evidence="2">Uncharacterized protein</fullName>
    </submittedName>
</protein>
<feature type="region of interest" description="Disordered" evidence="1">
    <location>
        <begin position="67"/>
        <end position="108"/>
    </location>
</feature>
<reference evidence="2 3" key="1">
    <citation type="submission" date="2024-02" db="EMBL/GenBank/DDBJ databases">
        <authorList>
            <person name="Vignale AGUSTIN F."/>
            <person name="Sosa J E."/>
            <person name="Modenutti C."/>
        </authorList>
    </citation>
    <scope>NUCLEOTIDE SEQUENCE [LARGE SCALE GENOMIC DNA]</scope>
</reference>
<organism evidence="2 3">
    <name type="scientific">Ilex paraguariensis</name>
    <name type="common">yerba mate</name>
    <dbReference type="NCBI Taxonomy" id="185542"/>
    <lineage>
        <taxon>Eukaryota</taxon>
        <taxon>Viridiplantae</taxon>
        <taxon>Streptophyta</taxon>
        <taxon>Embryophyta</taxon>
        <taxon>Tracheophyta</taxon>
        <taxon>Spermatophyta</taxon>
        <taxon>Magnoliopsida</taxon>
        <taxon>eudicotyledons</taxon>
        <taxon>Gunneridae</taxon>
        <taxon>Pentapetalae</taxon>
        <taxon>asterids</taxon>
        <taxon>campanulids</taxon>
        <taxon>Aquifoliales</taxon>
        <taxon>Aquifoliaceae</taxon>
        <taxon>Ilex</taxon>
    </lineage>
</organism>
<dbReference type="Proteomes" id="UP001642360">
    <property type="component" value="Unassembled WGS sequence"/>
</dbReference>
<proteinExistence type="predicted"/>
<gene>
    <name evidence="2" type="ORF">ILEXP_LOCUS3985</name>
</gene>
<comment type="caution">
    <text evidence="2">The sequence shown here is derived from an EMBL/GenBank/DDBJ whole genome shotgun (WGS) entry which is preliminary data.</text>
</comment>
<dbReference type="AlphaFoldDB" id="A0ABC8QW50"/>
<feature type="non-terminal residue" evidence="2">
    <location>
        <position position="1"/>
    </location>
</feature>
<keyword evidence="3" id="KW-1185">Reference proteome</keyword>
<evidence type="ECO:0000313" key="3">
    <source>
        <dbReference type="Proteomes" id="UP001642360"/>
    </source>
</evidence>
<sequence>IPENTARPSTLKTKQVVLSDDAPKLTETEVIRDALILLPVPIPKVALTNSTIVSSLTRSIGMEVQAEECATKNRRTAESSSKVPVEQQIPPSILSLKRRTTESSSKVM</sequence>
<feature type="non-terminal residue" evidence="2">
    <location>
        <position position="108"/>
    </location>
</feature>
<evidence type="ECO:0000313" key="2">
    <source>
        <dbReference type="EMBL" id="CAK9136971.1"/>
    </source>
</evidence>